<gene>
    <name evidence="1" type="ORF">HND93_09900</name>
</gene>
<organism evidence="1 2">
    <name type="scientific">Azospirillum oleiclasticum</name>
    <dbReference type="NCBI Taxonomy" id="2735135"/>
    <lineage>
        <taxon>Bacteria</taxon>
        <taxon>Pseudomonadati</taxon>
        <taxon>Pseudomonadota</taxon>
        <taxon>Alphaproteobacteria</taxon>
        <taxon>Rhodospirillales</taxon>
        <taxon>Azospirillaceae</taxon>
        <taxon>Azospirillum</taxon>
    </lineage>
</organism>
<sequence length="56" mass="6363">MALSPDEQAFIDGVIRRQQEWDRENPEKARLRGFLWHFLGLAGAAPTNETNGPRKA</sequence>
<dbReference type="Proteomes" id="UP000584642">
    <property type="component" value="Unassembled WGS sequence"/>
</dbReference>
<accession>A0ABX2T6T2</accession>
<proteinExistence type="predicted"/>
<keyword evidence="2" id="KW-1185">Reference proteome</keyword>
<dbReference type="EMBL" id="JABFDB010000005">
    <property type="protein sequence ID" value="NYZ20027.1"/>
    <property type="molecule type" value="Genomic_DNA"/>
</dbReference>
<comment type="caution">
    <text evidence="1">The sequence shown here is derived from an EMBL/GenBank/DDBJ whole genome shotgun (WGS) entry which is preliminary data.</text>
</comment>
<dbReference type="RefSeq" id="WP_180281797.1">
    <property type="nucleotide sequence ID" value="NZ_JABFDB010000005.1"/>
</dbReference>
<name>A0ABX2T6T2_9PROT</name>
<reference evidence="1 2" key="1">
    <citation type="submission" date="2020-05" db="EMBL/GenBank/DDBJ databases">
        <title>Azospirillum oleiclasticum sp. nov, a nitrogen-fixing and heavy crude oil-emulsifying bacterium isolated from the crude oil of Yumen Oilfield.</title>
        <authorList>
            <person name="Wu D."/>
            <person name="Cai M."/>
            <person name="Zhang X."/>
        </authorList>
    </citation>
    <scope>NUCLEOTIDE SEQUENCE [LARGE SCALE GENOMIC DNA]</scope>
    <source>
        <strain evidence="1 2">ROY-1-1-2</strain>
    </source>
</reference>
<protein>
    <submittedName>
        <fullName evidence="1">Uncharacterized protein</fullName>
    </submittedName>
</protein>
<evidence type="ECO:0000313" key="1">
    <source>
        <dbReference type="EMBL" id="NYZ20027.1"/>
    </source>
</evidence>
<evidence type="ECO:0000313" key="2">
    <source>
        <dbReference type="Proteomes" id="UP000584642"/>
    </source>
</evidence>